<name>A0A6A6NZV2_9PEZI</name>
<gene>
    <name evidence="2" type="ORF">BDY21DRAFT_33335</name>
</gene>
<accession>A0A6A6NZV2</accession>
<dbReference type="AlphaFoldDB" id="A0A6A6NZV2"/>
<feature type="region of interest" description="Disordered" evidence="1">
    <location>
        <begin position="118"/>
        <end position="154"/>
    </location>
</feature>
<evidence type="ECO:0000256" key="1">
    <source>
        <dbReference type="SAM" id="MobiDB-lite"/>
    </source>
</evidence>
<sequence>MRWIQTRGIRRLAPWPAPVGLARSILRNPYVVRRRAAHGLILQPRRWQRPLATECCKLVARPTIEAATTPVLSLLSSQRLHNGALLAGQHERPRLSRMQAERAGRPQGFAVWRTAGKGWRPADSPASTGTLPGAQAGGRALARRSETKAARTGIASTLRAGAPCRAG</sequence>
<evidence type="ECO:0000313" key="3">
    <source>
        <dbReference type="Proteomes" id="UP000799766"/>
    </source>
</evidence>
<protein>
    <submittedName>
        <fullName evidence="2">Uncharacterized protein</fullName>
    </submittedName>
</protein>
<keyword evidence="3" id="KW-1185">Reference proteome</keyword>
<organism evidence="2 3">
    <name type="scientific">Lineolata rhizophorae</name>
    <dbReference type="NCBI Taxonomy" id="578093"/>
    <lineage>
        <taxon>Eukaryota</taxon>
        <taxon>Fungi</taxon>
        <taxon>Dikarya</taxon>
        <taxon>Ascomycota</taxon>
        <taxon>Pezizomycotina</taxon>
        <taxon>Dothideomycetes</taxon>
        <taxon>Dothideomycetes incertae sedis</taxon>
        <taxon>Lineolatales</taxon>
        <taxon>Lineolataceae</taxon>
        <taxon>Lineolata</taxon>
    </lineage>
</organism>
<evidence type="ECO:0000313" key="2">
    <source>
        <dbReference type="EMBL" id="KAF2457064.1"/>
    </source>
</evidence>
<dbReference type="EMBL" id="MU001681">
    <property type="protein sequence ID" value="KAF2457064.1"/>
    <property type="molecule type" value="Genomic_DNA"/>
</dbReference>
<proteinExistence type="predicted"/>
<reference evidence="2" key="1">
    <citation type="journal article" date="2020" name="Stud. Mycol.">
        <title>101 Dothideomycetes genomes: a test case for predicting lifestyles and emergence of pathogens.</title>
        <authorList>
            <person name="Haridas S."/>
            <person name="Albert R."/>
            <person name="Binder M."/>
            <person name="Bloem J."/>
            <person name="Labutti K."/>
            <person name="Salamov A."/>
            <person name="Andreopoulos B."/>
            <person name="Baker S."/>
            <person name="Barry K."/>
            <person name="Bills G."/>
            <person name="Bluhm B."/>
            <person name="Cannon C."/>
            <person name="Castanera R."/>
            <person name="Culley D."/>
            <person name="Daum C."/>
            <person name="Ezra D."/>
            <person name="Gonzalez J."/>
            <person name="Henrissat B."/>
            <person name="Kuo A."/>
            <person name="Liang C."/>
            <person name="Lipzen A."/>
            <person name="Lutzoni F."/>
            <person name="Magnuson J."/>
            <person name="Mondo S."/>
            <person name="Nolan M."/>
            <person name="Ohm R."/>
            <person name="Pangilinan J."/>
            <person name="Park H.-J."/>
            <person name="Ramirez L."/>
            <person name="Alfaro M."/>
            <person name="Sun H."/>
            <person name="Tritt A."/>
            <person name="Yoshinaga Y."/>
            <person name="Zwiers L.-H."/>
            <person name="Turgeon B."/>
            <person name="Goodwin S."/>
            <person name="Spatafora J."/>
            <person name="Crous P."/>
            <person name="Grigoriev I."/>
        </authorList>
    </citation>
    <scope>NUCLEOTIDE SEQUENCE</scope>
    <source>
        <strain evidence="2">ATCC 16933</strain>
    </source>
</reference>
<dbReference type="Proteomes" id="UP000799766">
    <property type="component" value="Unassembled WGS sequence"/>
</dbReference>